<dbReference type="EMBL" id="RAHH01000054">
    <property type="protein sequence ID" value="RJT32038.1"/>
    <property type="molecule type" value="Genomic_DNA"/>
</dbReference>
<evidence type="ECO:0000259" key="2">
    <source>
        <dbReference type="Pfam" id="PF22178"/>
    </source>
</evidence>
<keyword evidence="4" id="KW-1185">Reference proteome</keyword>
<name>A0A419N1T5_9GAMM</name>
<organism evidence="3 4">
    <name type="scientific">Rahnella woolbedingensis</name>
    <dbReference type="NCBI Taxonomy" id="1510574"/>
    <lineage>
        <taxon>Bacteria</taxon>
        <taxon>Pseudomonadati</taxon>
        <taxon>Pseudomonadota</taxon>
        <taxon>Gammaproteobacteria</taxon>
        <taxon>Enterobacterales</taxon>
        <taxon>Yersiniaceae</taxon>
        <taxon>Rahnella</taxon>
    </lineage>
</organism>
<evidence type="ECO:0000313" key="4">
    <source>
        <dbReference type="Proteomes" id="UP000284908"/>
    </source>
</evidence>
<dbReference type="RefSeq" id="WP_208642946.1">
    <property type="nucleotide sequence ID" value="NZ_RAHH01000054.1"/>
</dbReference>
<evidence type="ECO:0000256" key="1">
    <source>
        <dbReference type="SAM" id="MobiDB-lite"/>
    </source>
</evidence>
<dbReference type="SUPFAM" id="SSF69349">
    <property type="entry name" value="Phage fibre proteins"/>
    <property type="match status" value="1"/>
</dbReference>
<gene>
    <name evidence="3" type="ORF">D6C13_24610</name>
</gene>
<accession>A0A419N1T5</accession>
<reference evidence="3 4" key="1">
    <citation type="submission" date="2018-09" db="EMBL/GenBank/DDBJ databases">
        <authorList>
            <person name="Le Fleche-Mateos A."/>
        </authorList>
    </citation>
    <scope>NUCLEOTIDE SEQUENCE [LARGE SCALE GENOMIC DNA]</scope>
    <source>
        <strain evidence="3 4">DSM 27399</strain>
    </source>
</reference>
<feature type="domain" description="Gp5/Type VI secretion system Vgr C-terminal trimerisation" evidence="2">
    <location>
        <begin position="1"/>
        <end position="87"/>
    </location>
</feature>
<feature type="compositionally biased region" description="Low complexity" evidence="1">
    <location>
        <begin position="191"/>
        <end position="203"/>
    </location>
</feature>
<feature type="region of interest" description="Disordered" evidence="1">
    <location>
        <begin position="184"/>
        <end position="214"/>
    </location>
</feature>
<evidence type="ECO:0000313" key="3">
    <source>
        <dbReference type="EMBL" id="RJT32038.1"/>
    </source>
</evidence>
<dbReference type="Pfam" id="PF22178">
    <property type="entry name" value="Gp5_trimer_C"/>
    <property type="match status" value="1"/>
</dbReference>
<sequence length="279" mass="30698">FEDATAQELLSIHAQKDMKTKVLNNQFNNIQHDREKVIGNDQRLSVGRDDTIVVERDRHTSIKGGLHLDVKSHREEFSHANYHSETAGDYSRLTEGKETIFTGKENSTQAKRIILKGNEKIDIQGPMGSVTIDETGIMLDAPVIKLRGKVEILTPVINSLTGGNGGGRDFNNAVIQASAFSVADDDKSLNSPSPDDSSEGSSGEKSEGEEDDNKYKVRFLLENDENKPYVATDYIAIFPEGSQVTGKTNSQGYTGIFNTDKPENIHIDAVLDNSQSEIK</sequence>
<dbReference type="Proteomes" id="UP000284908">
    <property type="component" value="Unassembled WGS sequence"/>
</dbReference>
<feature type="non-terminal residue" evidence="3">
    <location>
        <position position="1"/>
    </location>
</feature>
<dbReference type="AlphaFoldDB" id="A0A419N1T5"/>
<dbReference type="InterPro" id="IPR054030">
    <property type="entry name" value="Gp5_Vgr_C"/>
</dbReference>
<proteinExistence type="predicted"/>
<protein>
    <recommendedName>
        <fullName evidence="2">Gp5/Type VI secretion system Vgr C-terminal trimerisation domain-containing protein</fullName>
    </recommendedName>
</protein>
<comment type="caution">
    <text evidence="3">The sequence shown here is derived from an EMBL/GenBank/DDBJ whole genome shotgun (WGS) entry which is preliminary data.</text>
</comment>